<keyword evidence="8" id="KW-0411">Iron-sulfur</keyword>
<dbReference type="GO" id="GO:0046872">
    <property type="term" value="F:metal ion binding"/>
    <property type="evidence" value="ECO:0007669"/>
    <property type="project" value="UniProtKB-KW"/>
</dbReference>
<dbReference type="InterPro" id="IPR006963">
    <property type="entry name" value="Mopterin_OxRdtase_4Fe-4S_dom"/>
</dbReference>
<dbReference type="Pfam" id="PF01568">
    <property type="entry name" value="Molydop_binding"/>
    <property type="match status" value="1"/>
</dbReference>
<comment type="caution">
    <text evidence="10">The sequence shown here is derived from an EMBL/GenBank/DDBJ whole genome shotgun (WGS) entry which is preliminary data.</text>
</comment>
<evidence type="ECO:0000256" key="5">
    <source>
        <dbReference type="ARBA" id="ARBA00022729"/>
    </source>
</evidence>
<dbReference type="GO" id="GO:0016491">
    <property type="term" value="F:oxidoreductase activity"/>
    <property type="evidence" value="ECO:0007669"/>
    <property type="project" value="UniProtKB-KW"/>
</dbReference>
<evidence type="ECO:0000313" key="10">
    <source>
        <dbReference type="EMBL" id="HHQ16651.1"/>
    </source>
</evidence>
<dbReference type="Gene3D" id="3.30.2070.10">
    <property type="entry name" value="Formate dehydrogenase/DMSO reductase"/>
    <property type="match status" value="1"/>
</dbReference>
<dbReference type="SMART" id="SM00926">
    <property type="entry name" value="Molybdop_Fe4S4"/>
    <property type="match status" value="1"/>
</dbReference>
<dbReference type="CDD" id="cd02778">
    <property type="entry name" value="MopB_CT_Thiosulfate-R-like"/>
    <property type="match status" value="1"/>
</dbReference>
<dbReference type="Pfam" id="PF00384">
    <property type="entry name" value="Molybdopterin"/>
    <property type="match status" value="1"/>
</dbReference>
<dbReference type="InterPro" id="IPR009010">
    <property type="entry name" value="Asp_de-COase-like_dom_sf"/>
</dbReference>
<organism evidence="10">
    <name type="scientific">Thermodesulfobacterium geofontis</name>
    <dbReference type="NCBI Taxonomy" id="1295609"/>
    <lineage>
        <taxon>Bacteria</taxon>
        <taxon>Pseudomonadati</taxon>
        <taxon>Thermodesulfobacteriota</taxon>
        <taxon>Thermodesulfobacteria</taxon>
        <taxon>Thermodesulfobacteriales</taxon>
        <taxon>Thermodesulfobacteriaceae</taxon>
        <taxon>Thermodesulfobacterium</taxon>
    </lineage>
</organism>
<dbReference type="GO" id="GO:0043546">
    <property type="term" value="F:molybdopterin cofactor binding"/>
    <property type="evidence" value="ECO:0007669"/>
    <property type="project" value="InterPro"/>
</dbReference>
<dbReference type="Gene3D" id="3.40.50.740">
    <property type="match status" value="1"/>
</dbReference>
<reference evidence="10" key="1">
    <citation type="journal article" date="2020" name="mSystems">
        <title>Genome- and Community-Level Interaction Insights into Carbon Utilization and Element Cycling Functions of Hydrothermarchaeota in Hydrothermal Sediment.</title>
        <authorList>
            <person name="Zhou Z."/>
            <person name="Liu Y."/>
            <person name="Xu W."/>
            <person name="Pan J."/>
            <person name="Luo Z.H."/>
            <person name="Li M."/>
        </authorList>
    </citation>
    <scope>NUCLEOTIDE SEQUENCE [LARGE SCALE GENOMIC DNA]</scope>
    <source>
        <strain evidence="10">SpSt-106</strain>
    </source>
</reference>
<dbReference type="InterPro" id="IPR050612">
    <property type="entry name" value="Prok_Mopterin_Oxidored"/>
</dbReference>
<dbReference type="GO" id="GO:0051539">
    <property type="term" value="F:4 iron, 4 sulfur cluster binding"/>
    <property type="evidence" value="ECO:0007669"/>
    <property type="project" value="UniProtKB-KW"/>
</dbReference>
<keyword evidence="2" id="KW-0004">4Fe-4S</keyword>
<keyword evidence="7" id="KW-0408">Iron</keyword>
<dbReference type="Pfam" id="PF04879">
    <property type="entry name" value="Molybdop_Fe4S4"/>
    <property type="match status" value="1"/>
</dbReference>
<evidence type="ECO:0000256" key="2">
    <source>
        <dbReference type="ARBA" id="ARBA00022485"/>
    </source>
</evidence>
<dbReference type="Gene3D" id="2.40.40.20">
    <property type="match status" value="1"/>
</dbReference>
<dbReference type="InterPro" id="IPR006656">
    <property type="entry name" value="Mopterin_OxRdtase"/>
</dbReference>
<evidence type="ECO:0000256" key="6">
    <source>
        <dbReference type="ARBA" id="ARBA00023002"/>
    </source>
</evidence>
<evidence type="ECO:0000256" key="1">
    <source>
        <dbReference type="ARBA" id="ARBA00010312"/>
    </source>
</evidence>
<proteinExistence type="inferred from homology"/>
<dbReference type="PANTHER" id="PTHR43742:SF9">
    <property type="entry name" value="TETRATHIONATE REDUCTASE SUBUNIT A"/>
    <property type="match status" value="1"/>
</dbReference>
<evidence type="ECO:0000259" key="9">
    <source>
        <dbReference type="PROSITE" id="PS51669"/>
    </source>
</evidence>
<dbReference type="SUPFAM" id="SSF53706">
    <property type="entry name" value="Formate dehydrogenase/DMSO reductase, domains 1-3"/>
    <property type="match status" value="1"/>
</dbReference>
<evidence type="ECO:0000256" key="4">
    <source>
        <dbReference type="ARBA" id="ARBA00022723"/>
    </source>
</evidence>
<keyword evidence="6" id="KW-0560">Oxidoreductase</keyword>
<dbReference type="Gene3D" id="3.40.228.10">
    <property type="entry name" value="Dimethylsulfoxide Reductase, domain 2"/>
    <property type="match status" value="1"/>
</dbReference>
<name>A0A7V6CEJ7_9BACT</name>
<keyword evidence="3" id="KW-0500">Molybdenum</keyword>
<dbReference type="InterPro" id="IPR006657">
    <property type="entry name" value="MoPterin_dinucl-bd_dom"/>
</dbReference>
<evidence type="ECO:0000256" key="8">
    <source>
        <dbReference type="ARBA" id="ARBA00023014"/>
    </source>
</evidence>
<dbReference type="PROSITE" id="PS51669">
    <property type="entry name" value="4FE4S_MOW_BIS_MGD"/>
    <property type="match status" value="1"/>
</dbReference>
<keyword evidence="4" id="KW-0479">Metal-binding</keyword>
<feature type="domain" description="4Fe-4S Mo/W bis-MGD-type" evidence="9">
    <location>
        <begin position="2"/>
        <end position="58"/>
    </location>
</feature>
<dbReference type="AlphaFoldDB" id="A0A7V6CEJ7"/>
<gene>
    <name evidence="10" type="ORF">ENM15_07555</name>
</gene>
<comment type="similarity">
    <text evidence="1">Belongs to the prokaryotic molybdopterin-containing oxidoreductase family.</text>
</comment>
<accession>A0A7V6CEJ7</accession>
<dbReference type="SUPFAM" id="SSF50692">
    <property type="entry name" value="ADC-like"/>
    <property type="match status" value="1"/>
</dbReference>
<dbReference type="Gene3D" id="2.20.25.90">
    <property type="entry name" value="ADC-like domains"/>
    <property type="match status" value="1"/>
</dbReference>
<evidence type="ECO:0000256" key="7">
    <source>
        <dbReference type="ARBA" id="ARBA00023004"/>
    </source>
</evidence>
<protein>
    <submittedName>
        <fullName evidence="10">Thiosulfate reductase</fullName>
    </submittedName>
</protein>
<dbReference type="EMBL" id="DRWR01000121">
    <property type="protein sequence ID" value="HHQ16651.1"/>
    <property type="molecule type" value="Genomic_DNA"/>
</dbReference>
<keyword evidence="5" id="KW-0732">Signal</keyword>
<evidence type="ECO:0000256" key="3">
    <source>
        <dbReference type="ARBA" id="ARBA00022505"/>
    </source>
</evidence>
<sequence length="698" mass="80324">MKKEVFSVCGMCSARCPIRVEVINGKITWIEGNPYVAGIERALCARGSAGLVHLYDRERPRYPMIRIGKRGSNEWKRVTWEEALNYVAEKLTNIKDKYGVKAIALLDRGIGLFGEMQRVFIRAIGSPNYFNHDDLCRKNVDLAVQSLFGISVNQISYDFINAKHIVSFGRAFFDALVIKEANNIIKSLEKGAKLTYFDPRVNVTAIKATKYFKNRPGSDYAIVLALIHQILKEGLYEKDFVDKFFLGLEELENFIKPYSPKWAEKVSEVPEEEIIRLARDLSSEKPQVIIYPYWFGARYMNSFYFARAVFILNALFGNIEQEGGLIFAKSPEEVGAKPLKSLLEFIPSPKEKRLEAELGKGFLYDEAGHILHLFKTIKTGEPYPIKALIVYRYDPFAGMPFSDIKEILDSLEFLVHIPVDYGTTGWFADVILPESTYLERDDIIGLQKGARPIFIIRRKAVDPIYDTKPRWWIFIELCKKMGVGNYVPFESIEEIWNYQLKDSGIKIEDFDKKGFVPLCEDPLIYSRNKLKFKTPSGKIEVVSNKMTEREVPYFIPYEEPQRPKIEEGEFRLIFGRVALHTHSRTQNNPVLNKILPENELLINEDIAKKLGIKDEEYVEISSKDYSGKVKVKLTPFIHPECVFMYRGFQNDIPWLSRSYGRGLNEGRLLKGAFEKFAKGSHTGVLFENFVKVKKIKEK</sequence>
<dbReference type="PANTHER" id="PTHR43742">
    <property type="entry name" value="TRIMETHYLAMINE-N-OXIDE REDUCTASE"/>
    <property type="match status" value="1"/>
</dbReference>